<protein>
    <submittedName>
        <fullName evidence="1">Uncharacterized protein</fullName>
    </submittedName>
</protein>
<reference evidence="1" key="2">
    <citation type="submission" date="2019-01" db="EMBL/GenBank/DDBJ databases">
        <authorList>
            <consortium name="NCBI Pathogen Detection Project"/>
        </authorList>
    </citation>
    <scope>NUCLEOTIDE SEQUENCE</scope>
    <source>
        <strain evidence="1">R17.5426</strain>
    </source>
</reference>
<name>A0A723DQX6_SALER</name>
<evidence type="ECO:0000313" key="1">
    <source>
        <dbReference type="EMBL" id="HAD9412117.1"/>
    </source>
</evidence>
<dbReference type="EMBL" id="DAAQHZ010000019">
    <property type="protein sequence ID" value="HAD9412117.1"/>
    <property type="molecule type" value="Genomic_DNA"/>
</dbReference>
<comment type="caution">
    <text evidence="1">The sequence shown here is derived from an EMBL/GenBank/DDBJ whole genome shotgun (WGS) entry which is preliminary data.</text>
</comment>
<sequence length="78" mass="8642">AASSLTLQQCPLKTVVVHPVVIVEVHDNHVIATWNGNAPRRFGESVVKGWKKEKPLLIREGFGQMRLATREEKALAGK</sequence>
<feature type="non-terminal residue" evidence="1">
    <location>
        <position position="1"/>
    </location>
</feature>
<dbReference type="AlphaFoldDB" id="A0A723DQX6"/>
<gene>
    <name evidence="1" type="ORF">G1455_24275</name>
</gene>
<proteinExistence type="predicted"/>
<organism evidence="1">
    <name type="scientific">Salmonella enterica</name>
    <name type="common">Salmonella choleraesuis</name>
    <dbReference type="NCBI Taxonomy" id="28901"/>
    <lineage>
        <taxon>Bacteria</taxon>
        <taxon>Pseudomonadati</taxon>
        <taxon>Pseudomonadota</taxon>
        <taxon>Gammaproteobacteria</taxon>
        <taxon>Enterobacterales</taxon>
        <taxon>Enterobacteriaceae</taxon>
        <taxon>Salmonella</taxon>
    </lineage>
</organism>
<accession>A0A723DQX6</accession>
<reference evidence="1" key="1">
    <citation type="journal article" date="2018" name="Genome Biol.">
        <title>SKESA: strategic k-mer extension for scrupulous assemblies.</title>
        <authorList>
            <person name="Souvorov A."/>
            <person name="Agarwala R."/>
            <person name="Lipman D.J."/>
        </authorList>
    </citation>
    <scope>NUCLEOTIDE SEQUENCE</scope>
    <source>
        <strain evidence="1">R17.5426</strain>
    </source>
</reference>